<dbReference type="OrthoDB" id="9779786at2"/>
<evidence type="ECO:0000256" key="3">
    <source>
        <dbReference type="ARBA" id="ARBA00022692"/>
    </source>
</evidence>
<evidence type="ECO:0000256" key="2">
    <source>
        <dbReference type="ARBA" id="ARBA00022475"/>
    </source>
</evidence>
<feature type="transmembrane region" description="Helical" evidence="6">
    <location>
        <begin position="173"/>
        <end position="192"/>
    </location>
</feature>
<dbReference type="Pfam" id="PF02588">
    <property type="entry name" value="YitT_membrane"/>
    <property type="match status" value="1"/>
</dbReference>
<evidence type="ECO:0000313" key="9">
    <source>
        <dbReference type="Proteomes" id="UP000004893"/>
    </source>
</evidence>
<gene>
    <name evidence="8" type="ORF">CLOHYLEM_05059</name>
</gene>
<evidence type="ECO:0000256" key="4">
    <source>
        <dbReference type="ARBA" id="ARBA00022989"/>
    </source>
</evidence>
<reference evidence="8" key="1">
    <citation type="submission" date="2009-02" db="EMBL/GenBank/DDBJ databases">
        <authorList>
            <person name="Fulton L."/>
            <person name="Clifton S."/>
            <person name="Fulton B."/>
            <person name="Xu J."/>
            <person name="Minx P."/>
            <person name="Pepin K.H."/>
            <person name="Johnson M."/>
            <person name="Bhonagiri V."/>
            <person name="Nash W.E."/>
            <person name="Mardis E.R."/>
            <person name="Wilson R.K."/>
        </authorList>
    </citation>
    <scope>NUCLEOTIDE SEQUENCE [LARGE SCALE GENOMIC DNA]</scope>
    <source>
        <strain evidence="8">DSM 15053</strain>
    </source>
</reference>
<dbReference type="EMBL" id="ABYI02000018">
    <property type="protein sequence ID" value="EEG75098.1"/>
    <property type="molecule type" value="Genomic_DNA"/>
</dbReference>
<dbReference type="InterPro" id="IPR051461">
    <property type="entry name" value="UPF0750_membrane"/>
</dbReference>
<evidence type="ECO:0000256" key="6">
    <source>
        <dbReference type="SAM" id="Phobius"/>
    </source>
</evidence>
<accession>C0BZ20</accession>
<dbReference type="Pfam" id="PF10035">
    <property type="entry name" value="DUF2179"/>
    <property type="match status" value="1"/>
</dbReference>
<evidence type="ECO:0000256" key="1">
    <source>
        <dbReference type="ARBA" id="ARBA00004651"/>
    </source>
</evidence>
<comment type="subcellular location">
    <subcellularLocation>
        <location evidence="1">Cell membrane</location>
        <topology evidence="1">Multi-pass membrane protein</topology>
    </subcellularLocation>
</comment>
<keyword evidence="3 6" id="KW-0812">Transmembrane</keyword>
<dbReference type="InterPro" id="IPR019264">
    <property type="entry name" value="DUF2179"/>
</dbReference>
<organism evidence="8 9">
    <name type="scientific">[Clostridium] hylemonae DSM 15053</name>
    <dbReference type="NCBI Taxonomy" id="553973"/>
    <lineage>
        <taxon>Bacteria</taxon>
        <taxon>Bacillati</taxon>
        <taxon>Bacillota</taxon>
        <taxon>Clostridia</taxon>
        <taxon>Lachnospirales</taxon>
        <taxon>Lachnospiraceae</taxon>
    </lineage>
</organism>
<reference evidence="8" key="2">
    <citation type="submission" date="2013-06" db="EMBL/GenBank/DDBJ databases">
        <title>Draft genome sequence of Clostridium hylemonae (DSM 15053).</title>
        <authorList>
            <person name="Sudarsanam P."/>
            <person name="Ley R."/>
            <person name="Guruge J."/>
            <person name="Turnbaugh P.J."/>
            <person name="Mahowald M."/>
            <person name="Liep D."/>
            <person name="Gordon J."/>
        </authorList>
    </citation>
    <scope>NUCLEOTIDE SEQUENCE</scope>
    <source>
        <strain evidence="8">DSM 15053</strain>
    </source>
</reference>
<dbReference type="GO" id="GO:0005886">
    <property type="term" value="C:plasma membrane"/>
    <property type="evidence" value="ECO:0007669"/>
    <property type="project" value="UniProtKB-SubCell"/>
</dbReference>
<dbReference type="HOGENOM" id="CLU_063199_1_1_9"/>
<feature type="transmembrane region" description="Helical" evidence="6">
    <location>
        <begin position="147"/>
        <end position="167"/>
    </location>
</feature>
<dbReference type="Gene3D" id="3.30.70.120">
    <property type="match status" value="1"/>
</dbReference>
<dbReference type="InterPro" id="IPR003740">
    <property type="entry name" value="YitT"/>
</dbReference>
<dbReference type="RefSeq" id="WP_006442395.1">
    <property type="nucleotide sequence ID" value="NZ_CP036524.1"/>
</dbReference>
<evidence type="ECO:0000256" key="5">
    <source>
        <dbReference type="ARBA" id="ARBA00023136"/>
    </source>
</evidence>
<dbReference type="InterPro" id="IPR015867">
    <property type="entry name" value="N-reg_PII/ATP_PRibTrfase_C"/>
</dbReference>
<evidence type="ECO:0000313" key="8">
    <source>
        <dbReference type="EMBL" id="EEG75098.1"/>
    </source>
</evidence>
<dbReference type="eggNOG" id="COG1284">
    <property type="taxonomic scope" value="Bacteria"/>
</dbReference>
<keyword evidence="5 6" id="KW-0472">Membrane</keyword>
<dbReference type="Proteomes" id="UP000004893">
    <property type="component" value="Unassembled WGS sequence"/>
</dbReference>
<dbReference type="PANTHER" id="PTHR33545:SF5">
    <property type="entry name" value="UPF0750 MEMBRANE PROTEIN YITT"/>
    <property type="match status" value="1"/>
</dbReference>
<comment type="caution">
    <text evidence="8">The sequence shown here is derived from an EMBL/GenBank/DDBJ whole genome shotgun (WGS) entry which is preliminary data.</text>
</comment>
<keyword evidence="9" id="KW-1185">Reference proteome</keyword>
<feature type="domain" description="DUF2179" evidence="7">
    <location>
        <begin position="223"/>
        <end position="275"/>
    </location>
</feature>
<feature type="transmembrane region" description="Helical" evidence="6">
    <location>
        <begin position="105"/>
        <end position="126"/>
    </location>
</feature>
<dbReference type="STRING" id="553973.CLOHYLEM_05059"/>
<dbReference type="PANTHER" id="PTHR33545">
    <property type="entry name" value="UPF0750 MEMBRANE PROTEIN YITT-RELATED"/>
    <property type="match status" value="1"/>
</dbReference>
<protein>
    <recommendedName>
        <fullName evidence="7">DUF2179 domain-containing protein</fullName>
    </recommendedName>
</protein>
<proteinExistence type="predicted"/>
<dbReference type="AlphaFoldDB" id="C0BZ20"/>
<keyword evidence="4 6" id="KW-1133">Transmembrane helix</keyword>
<feature type="transmembrane region" description="Helical" evidence="6">
    <location>
        <begin position="78"/>
        <end position="99"/>
    </location>
</feature>
<sequence>MKKIKHTYVPLLFSCIMCSIAVNWVAVPNEFAVTGVTGLAMTVQKLTGIHYAAVSYFIALLILVAALIVLGRGEISNIIFLSILYPAVLWAVSHVRLAVVFEEKLIAVALFGLIYGVGSGITYRIGYSYGGMDTLGKILRKSVFKTWELRTIMLLADSVIMLIMLSAYSLDSLAYSFVGQLIFVNSMNYVIFNWGPKMYEIQIVSDWTEDIESFVIQNIQKSLTLHTVKGGFSGENKVQMDCVCTSAEYIKLKEFITRNDHDCFIRVIPLMYVFGKHADFHKLADENL</sequence>
<feature type="transmembrane region" description="Helical" evidence="6">
    <location>
        <begin position="47"/>
        <end position="71"/>
    </location>
</feature>
<evidence type="ECO:0000259" key="7">
    <source>
        <dbReference type="Pfam" id="PF10035"/>
    </source>
</evidence>
<keyword evidence="2" id="KW-1003">Cell membrane</keyword>
<name>C0BZ20_9FIRM</name>
<feature type="transmembrane region" description="Helical" evidence="6">
    <location>
        <begin position="7"/>
        <end position="27"/>
    </location>
</feature>